<evidence type="ECO:0000313" key="5">
    <source>
        <dbReference type="Proteomes" id="UP001642540"/>
    </source>
</evidence>
<gene>
    <name evidence="4" type="ORF">ODALV1_LOCUS18078</name>
</gene>
<feature type="chain" id="PRO_5046223122" evidence="3">
    <location>
        <begin position="22"/>
        <end position="285"/>
    </location>
</feature>
<feature type="transmembrane region" description="Helical" evidence="2">
    <location>
        <begin position="231"/>
        <end position="253"/>
    </location>
</feature>
<comment type="caution">
    <text evidence="4">The sequence shown here is derived from an EMBL/GenBank/DDBJ whole genome shotgun (WGS) entry which is preliminary data.</text>
</comment>
<feature type="region of interest" description="Disordered" evidence="1">
    <location>
        <begin position="47"/>
        <end position="76"/>
    </location>
</feature>
<name>A0ABP1R2V6_9HEXA</name>
<dbReference type="Proteomes" id="UP001642540">
    <property type="component" value="Unassembled WGS sequence"/>
</dbReference>
<organism evidence="4 5">
    <name type="scientific">Orchesella dallaii</name>
    <dbReference type="NCBI Taxonomy" id="48710"/>
    <lineage>
        <taxon>Eukaryota</taxon>
        <taxon>Metazoa</taxon>
        <taxon>Ecdysozoa</taxon>
        <taxon>Arthropoda</taxon>
        <taxon>Hexapoda</taxon>
        <taxon>Collembola</taxon>
        <taxon>Entomobryomorpha</taxon>
        <taxon>Entomobryoidea</taxon>
        <taxon>Orchesellidae</taxon>
        <taxon>Orchesellinae</taxon>
        <taxon>Orchesella</taxon>
    </lineage>
</organism>
<feature type="compositionally biased region" description="Polar residues" evidence="1">
    <location>
        <begin position="63"/>
        <end position="76"/>
    </location>
</feature>
<feature type="signal peptide" evidence="3">
    <location>
        <begin position="1"/>
        <end position="21"/>
    </location>
</feature>
<protein>
    <submittedName>
        <fullName evidence="4">Uncharacterized protein</fullName>
    </submittedName>
</protein>
<evidence type="ECO:0000313" key="4">
    <source>
        <dbReference type="EMBL" id="CAL8118312.1"/>
    </source>
</evidence>
<dbReference type="EMBL" id="CAXLJM020000057">
    <property type="protein sequence ID" value="CAL8118312.1"/>
    <property type="molecule type" value="Genomic_DNA"/>
</dbReference>
<keyword evidence="3" id="KW-0732">Signal</keyword>
<proteinExistence type="predicted"/>
<keyword evidence="2" id="KW-1133">Transmembrane helix</keyword>
<evidence type="ECO:0000256" key="3">
    <source>
        <dbReference type="SAM" id="SignalP"/>
    </source>
</evidence>
<keyword evidence="2" id="KW-0812">Transmembrane</keyword>
<keyword evidence="2" id="KW-0472">Membrane</keyword>
<reference evidence="4 5" key="1">
    <citation type="submission" date="2024-08" db="EMBL/GenBank/DDBJ databases">
        <authorList>
            <person name="Cucini C."/>
            <person name="Frati F."/>
        </authorList>
    </citation>
    <scope>NUCLEOTIDE SEQUENCE [LARGE SCALE GENOMIC DNA]</scope>
</reference>
<sequence>MFLHKVHVLYIILLELSYVLEFSQVFGITFHQVDIYDKFVHSPNQHTGRNDYQVSSSSDGSSIGQTNSESSYDGVKQTQNNSFTETYLLGILNSSSLISALPNDTSGNRLKRQGESRTINVDVGPGFHHGGSQLCFEREVSGTCRYRKAPDECFRHEWTAHATIINHGYHKITSVPKGLIVYPEGHARVRVFLKSSCCNPIVTFIAHDIFLQSNACLVNVEELEDLHPGEIVGICVGVLLFFIVLIIIIALCIRRQRQKKLEKQTVIFGRSLTRSKSREGGNNHR</sequence>
<accession>A0ABP1R2V6</accession>
<evidence type="ECO:0000256" key="2">
    <source>
        <dbReference type="SAM" id="Phobius"/>
    </source>
</evidence>
<keyword evidence="5" id="KW-1185">Reference proteome</keyword>
<evidence type="ECO:0000256" key="1">
    <source>
        <dbReference type="SAM" id="MobiDB-lite"/>
    </source>
</evidence>